<dbReference type="EMBL" id="CAJVPL010005442">
    <property type="protein sequence ID" value="CAG8658214.1"/>
    <property type="molecule type" value="Genomic_DNA"/>
</dbReference>
<evidence type="ECO:0000313" key="2">
    <source>
        <dbReference type="EMBL" id="CAG8658214.1"/>
    </source>
</evidence>
<feature type="compositionally biased region" description="Polar residues" evidence="1">
    <location>
        <begin position="1"/>
        <end position="20"/>
    </location>
</feature>
<sequence>EDRSQNLISNTSISPEQNHVSGKEKCQEITVTKRDDWQKNFSNLNIETKKHLSQEKPGSESPNYNIYASEEPDEIKPTKSQYIEQGLTKELRSSKVIVSPVSSEITEHQSFQVTTQRLVLEVPKTVTNRDDQTNAEVDHANVPSNLTHDRAYFRNKILGRYPDIYREFSSEKFDYYGIIDKSLCPACKLSHKDEKSIKGRYGVRSYFIKCGKHEIEITA</sequence>
<dbReference type="Proteomes" id="UP000789831">
    <property type="component" value="Unassembled WGS sequence"/>
</dbReference>
<feature type="region of interest" description="Disordered" evidence="1">
    <location>
        <begin position="1"/>
        <end position="25"/>
    </location>
</feature>
<organism evidence="2 3">
    <name type="scientific">Ambispora gerdemannii</name>
    <dbReference type="NCBI Taxonomy" id="144530"/>
    <lineage>
        <taxon>Eukaryota</taxon>
        <taxon>Fungi</taxon>
        <taxon>Fungi incertae sedis</taxon>
        <taxon>Mucoromycota</taxon>
        <taxon>Glomeromycotina</taxon>
        <taxon>Glomeromycetes</taxon>
        <taxon>Archaeosporales</taxon>
        <taxon>Ambisporaceae</taxon>
        <taxon>Ambispora</taxon>
    </lineage>
</organism>
<reference evidence="2" key="1">
    <citation type="submission" date="2021-06" db="EMBL/GenBank/DDBJ databases">
        <authorList>
            <person name="Kallberg Y."/>
            <person name="Tangrot J."/>
            <person name="Rosling A."/>
        </authorList>
    </citation>
    <scope>NUCLEOTIDE SEQUENCE</scope>
    <source>
        <strain evidence="2">MT106</strain>
    </source>
</reference>
<evidence type="ECO:0000256" key="1">
    <source>
        <dbReference type="SAM" id="MobiDB-lite"/>
    </source>
</evidence>
<dbReference type="OrthoDB" id="2425383at2759"/>
<comment type="caution">
    <text evidence="2">The sequence shown here is derived from an EMBL/GenBank/DDBJ whole genome shotgun (WGS) entry which is preliminary data.</text>
</comment>
<proteinExistence type="predicted"/>
<evidence type="ECO:0000313" key="3">
    <source>
        <dbReference type="Proteomes" id="UP000789831"/>
    </source>
</evidence>
<feature type="non-terminal residue" evidence="2">
    <location>
        <position position="219"/>
    </location>
</feature>
<feature type="compositionally biased region" description="Basic and acidic residues" evidence="1">
    <location>
        <begin position="48"/>
        <end position="58"/>
    </location>
</feature>
<feature type="region of interest" description="Disordered" evidence="1">
    <location>
        <begin position="48"/>
        <end position="77"/>
    </location>
</feature>
<gene>
    <name evidence="2" type="ORF">AGERDE_LOCUS11691</name>
</gene>
<protein>
    <submittedName>
        <fullName evidence="2">5824_t:CDS:1</fullName>
    </submittedName>
</protein>
<name>A0A9N9E2G9_9GLOM</name>
<keyword evidence="3" id="KW-1185">Reference proteome</keyword>
<dbReference type="AlphaFoldDB" id="A0A9N9E2G9"/>
<accession>A0A9N9E2G9</accession>